<dbReference type="SMART" id="SM00104">
    <property type="entry name" value="ANATO"/>
    <property type="match status" value="1"/>
</dbReference>
<name>A0A8J6JVG2_ELECQ</name>
<dbReference type="GO" id="GO:0004866">
    <property type="term" value="F:endopeptidase inhibitor activity"/>
    <property type="evidence" value="ECO:0007669"/>
    <property type="project" value="InterPro"/>
</dbReference>
<dbReference type="FunFam" id="2.60.40.10:FF:000155">
    <property type="entry name" value="complement C3 isoform X1"/>
    <property type="match status" value="1"/>
</dbReference>
<dbReference type="InterPro" id="IPR001599">
    <property type="entry name" value="Macroglobln_a2"/>
</dbReference>
<dbReference type="SMART" id="SM01361">
    <property type="entry name" value="A2M_recep"/>
    <property type="match status" value="1"/>
</dbReference>
<dbReference type="InterPro" id="IPR041425">
    <property type="entry name" value="C3/4/5_MG1"/>
</dbReference>
<dbReference type="InterPro" id="IPR018933">
    <property type="entry name" value="Netrin_module_non-TIMP"/>
</dbReference>
<dbReference type="PROSITE" id="PS50189">
    <property type="entry name" value="NTR"/>
    <property type="match status" value="1"/>
</dbReference>
<dbReference type="InterPro" id="IPR000020">
    <property type="entry name" value="Anaphylatoxin/fibulin"/>
</dbReference>
<dbReference type="Gene3D" id="2.60.40.1940">
    <property type="match status" value="1"/>
</dbReference>
<evidence type="ECO:0000256" key="3">
    <source>
        <dbReference type="ARBA" id="ARBA00022966"/>
    </source>
</evidence>
<evidence type="ECO:0000256" key="4">
    <source>
        <dbReference type="ARBA" id="ARBA00023157"/>
    </source>
</evidence>
<dbReference type="FunFam" id="2.20.130.20:FF:000001">
    <property type="entry name" value="Complement C3"/>
    <property type="match status" value="1"/>
</dbReference>
<dbReference type="SUPFAM" id="SSF47686">
    <property type="entry name" value="Anaphylotoxins (complement system)"/>
    <property type="match status" value="1"/>
</dbReference>
<dbReference type="SMART" id="SM01359">
    <property type="entry name" value="A2M_N_2"/>
    <property type="match status" value="1"/>
</dbReference>
<evidence type="ECO:0000313" key="8">
    <source>
        <dbReference type="EMBL" id="KAG9472443.1"/>
    </source>
</evidence>
<dbReference type="Pfam" id="PF07678">
    <property type="entry name" value="TED_complement"/>
    <property type="match status" value="1"/>
</dbReference>
<dbReference type="CDD" id="cd03583">
    <property type="entry name" value="NTR_complement_C3"/>
    <property type="match status" value="1"/>
</dbReference>
<dbReference type="GO" id="GO:0005615">
    <property type="term" value="C:extracellular space"/>
    <property type="evidence" value="ECO:0007669"/>
    <property type="project" value="InterPro"/>
</dbReference>
<dbReference type="InterPro" id="IPR002890">
    <property type="entry name" value="MG2"/>
</dbReference>
<evidence type="ECO:0000256" key="2">
    <source>
        <dbReference type="ARBA" id="ARBA00022525"/>
    </source>
</evidence>
<gene>
    <name evidence="8" type="ORF">GDO78_019398</name>
</gene>
<dbReference type="PANTHER" id="PTHR11412">
    <property type="entry name" value="MACROGLOBULIN / COMPLEMENT"/>
    <property type="match status" value="1"/>
</dbReference>
<dbReference type="InterPro" id="IPR013783">
    <property type="entry name" value="Ig-like_fold"/>
</dbReference>
<dbReference type="SUPFAM" id="SSF50242">
    <property type="entry name" value="TIMP-like"/>
    <property type="match status" value="1"/>
</dbReference>
<dbReference type="InterPro" id="IPR048848">
    <property type="entry name" value="C3_CUB2"/>
</dbReference>
<dbReference type="FunFam" id="2.40.50.120:FF:000013">
    <property type="entry name" value="Complement C3"/>
    <property type="match status" value="1"/>
</dbReference>
<dbReference type="Pfam" id="PF21308">
    <property type="entry name" value="C3_CUB2"/>
    <property type="match status" value="1"/>
</dbReference>
<dbReference type="FunFam" id="2.60.40.1940:FF:000001">
    <property type="entry name" value="Complement component C3"/>
    <property type="match status" value="1"/>
</dbReference>
<dbReference type="PROSITE" id="PS01177">
    <property type="entry name" value="ANAPHYLATOXIN_1"/>
    <property type="match status" value="1"/>
</dbReference>
<dbReference type="Pfam" id="PF17789">
    <property type="entry name" value="MG4"/>
    <property type="match status" value="1"/>
</dbReference>
<dbReference type="InterPro" id="IPR018081">
    <property type="entry name" value="Anaphylatoxin_comp_syst"/>
</dbReference>
<dbReference type="SMART" id="SM01419">
    <property type="entry name" value="Thiol-ester_cl"/>
    <property type="match status" value="1"/>
</dbReference>
<dbReference type="InterPro" id="IPR047565">
    <property type="entry name" value="Alpha-macroglob_thiol-ester_cl"/>
</dbReference>
<feature type="domain" description="Anaphylatoxin-like" evidence="6">
    <location>
        <begin position="684"/>
        <end position="719"/>
    </location>
</feature>
<evidence type="ECO:0000259" key="6">
    <source>
        <dbReference type="PROSITE" id="PS01178"/>
    </source>
</evidence>
<evidence type="ECO:0000256" key="1">
    <source>
        <dbReference type="ARBA" id="ARBA00004613"/>
    </source>
</evidence>
<keyword evidence="5" id="KW-0732">Signal</keyword>
<dbReference type="Gene3D" id="2.20.130.20">
    <property type="match status" value="1"/>
</dbReference>
<comment type="caution">
    <text evidence="8">The sequence shown here is derived from an EMBL/GenBank/DDBJ whole genome shotgun (WGS) entry which is preliminary data.</text>
</comment>
<dbReference type="InterPro" id="IPR011626">
    <property type="entry name" value="Alpha-macroglobulin_TED"/>
</dbReference>
<dbReference type="OrthoDB" id="6359008at2759"/>
<dbReference type="Pfam" id="PF01759">
    <property type="entry name" value="NTR"/>
    <property type="match status" value="1"/>
</dbReference>
<evidence type="ECO:0000256" key="5">
    <source>
        <dbReference type="SAM" id="SignalP"/>
    </source>
</evidence>
<comment type="subcellular location">
    <subcellularLocation>
        <location evidence="1">Secreted</location>
    </subcellularLocation>
</comment>
<dbReference type="Proteomes" id="UP000770717">
    <property type="component" value="Unassembled WGS sequence"/>
</dbReference>
<dbReference type="InterPro" id="IPR008930">
    <property type="entry name" value="Terpenoid_cyclase/PrenylTrfase"/>
</dbReference>
<feature type="domain" description="NTR" evidence="7">
    <location>
        <begin position="1505"/>
        <end position="1648"/>
    </location>
</feature>
<proteinExistence type="predicted"/>
<dbReference type="EMBL" id="WNTK01000052">
    <property type="protein sequence ID" value="KAG9472443.1"/>
    <property type="molecule type" value="Genomic_DNA"/>
</dbReference>
<dbReference type="Gene3D" id="2.60.40.10">
    <property type="entry name" value="Immunoglobulins"/>
    <property type="match status" value="2"/>
</dbReference>
<keyword evidence="2" id="KW-0964">Secreted</keyword>
<reference evidence="8" key="1">
    <citation type="thesis" date="2020" institute="ProQuest LLC" country="789 East Eisenhower Parkway, Ann Arbor, MI, USA">
        <title>Comparative Genomics and Chromosome Evolution.</title>
        <authorList>
            <person name="Mudd A.B."/>
        </authorList>
    </citation>
    <scope>NUCLEOTIDE SEQUENCE</scope>
    <source>
        <strain evidence="8">HN-11 Male</strain>
        <tissue evidence="8">Kidney and liver</tissue>
    </source>
</reference>
<dbReference type="Gene3D" id="2.40.50.120">
    <property type="match status" value="1"/>
</dbReference>
<dbReference type="Pfam" id="PF07677">
    <property type="entry name" value="A2M_recep"/>
    <property type="match status" value="1"/>
</dbReference>
<dbReference type="InterPro" id="IPR050473">
    <property type="entry name" value="A2M/Complement_sys"/>
</dbReference>
<sequence>MMGFRALGLILIYGLIGSYAQPQCSLITPNVLRVDSEETIIVDGHGSGFDADITIQDFPQKKFILVTSKVSVNNNNKFFGNVKLTIPSTNLEKDPNKKQFVYVSVSAPGCSLQKVVLVSFQSGHIFIQTDKPIYTPGTTVLYRVFTMTPHLVPVSKPVIIEFLTPDNVIVKKDLIQQASKTGIISLSHKLTELVSLGLWTISAKFEDTLIQNYTTQFEVKEYVLPSIEIKATVSKKFFYIKDEELRVDIEANYLYGEPVNGVAYVLFGIKKDNERTTLPDSLSRENIENGEGFAVLKRQVLVKHFKDESDLLQWRIFVTVTVITNSGSDMVEYELDNIFIMSSPYKILYTKTSKFFKPGMPFDLTAFVTNPDGTPAHRVPVVAEPGTVRGITRDDGTVRLSLNTASNINQLHITVRTEAEKLTKEQQAVATMVATAYKPIDGNYLHISVTGGEMKLGDNVRINFVIQNRNHAVQDQIKHFNYVFINKGRIMKVGTQVRSAGQNLVTMLVAITEEYIPSFRILAYYTVTTGAGREIVADSVWIDVEDTCMGTLVIKGEKDRDNAIQQPGSSMKLRLQADHKAAVGLVAVDKGVYVINNKLKISQSKVWDSVEKYDIGCTPGSGADAPGVFYDVGLALQTSFQITTPQRTEPLCQPNHKRKRRSSAIIIQERDKQASKYEGEEKKCCQDGMLDSPMGYDCERRSRRVVDGQKCIDAFLDCCKHITKQKEIERNLKQNDDDGRSDEVIEYLDDADVISRTQFPESWFWKTEMMNEKPDEKGISSKSLTVFLKDSITTWEVLAVSLSENKGICVSKPHDIQVRMNFFIDMKLPYSVVRNEQVEIRAILYNYGNKELKLRVDWSYNEEFCSFSTAKKKYRQEVTVKPASSRAVPFVIVPLTLGYHEIEVKAYGQSESDGVKKMLKVVPEGRRLTQTLKSVVLDPALRGGVQEEQIKAVDPKNIVPKTQVDTIVTIQGSPVSEMVEKSIEGGNLNHLINAPGGCGEQNMMSMTSPLIAVIFLDFTHQWEKIGVQRRDQAIQFIKNGVIQQQAFAKPDSSYGAWIETPSSTWLTAYVVKIFAISSSVINVESNLICNSVRWLILNKQNPDGEFREDAHVYHQEMVGGVTRGSAELDCSLTAFVLIAMLESEHICKDRIDSLPGSIEKAENYLNDRYQSLKKPYSVAITAYALAKAGLLKDTGILMSASTDNTHWDEPGSRFLSLEATSYGLLTLSHLKQFEKAGPLVKWLTEQRYYGEVWGSTQSTIMQFEALAQYQKHVPSFKDLDMDVSFKLPGRSQSTTHRLNLNVALLARTEQTSEIGDFIVTAKGKGQGTLTVLSVYHALETEKEKKCNNFDLSVTVKDEPDAKRPEGAKSTVSMLICTKFLKNQDATMSILEISMMTGFTPDINDLNRLKRGVDRYISSFEINKGAVDKGTLILYIDRISHKEEECLKFNLHQQFEAGLIQPGSVTVYDYYSPENRCTKFYHVEEGSKLLGKICQGDVCRCAEANCFMQQQLEEVDAEVRLNKACEPGVDYVYKMTLSAIEKGDNFDSYVMTITEVIKEGTDVGVVNQKRNFISHAKCNKALKLEIGRDYLTWGVYKDLWNIGSGFSYMITKDTWIEMWPKDRECQNAEYRPLCDDLSIFSEDLSLRGCAT</sequence>
<dbReference type="Gene3D" id="2.60.120.1540">
    <property type="match status" value="1"/>
</dbReference>
<dbReference type="SMART" id="SM00643">
    <property type="entry name" value="C345C"/>
    <property type="match status" value="1"/>
</dbReference>
<dbReference type="Pfam" id="PF01835">
    <property type="entry name" value="MG2"/>
    <property type="match status" value="1"/>
</dbReference>
<dbReference type="Pfam" id="PF00207">
    <property type="entry name" value="A2M"/>
    <property type="match status" value="1"/>
</dbReference>
<dbReference type="InterPro" id="IPR009048">
    <property type="entry name" value="A-macroglobulin_rcpt-bd"/>
</dbReference>
<dbReference type="SUPFAM" id="SSF49410">
    <property type="entry name" value="Alpha-macroglobulin receptor domain"/>
    <property type="match status" value="1"/>
</dbReference>
<dbReference type="InterPro" id="IPR041555">
    <property type="entry name" value="MG3"/>
</dbReference>
<keyword evidence="4" id="KW-1015">Disulfide bond</keyword>
<evidence type="ECO:0000313" key="9">
    <source>
        <dbReference type="Proteomes" id="UP000770717"/>
    </source>
</evidence>
<dbReference type="SMART" id="SM01360">
    <property type="entry name" value="A2M"/>
    <property type="match status" value="1"/>
</dbReference>
<dbReference type="PANTHER" id="PTHR11412:SF190">
    <property type="entry name" value="A.SUPERBUS VENOM FACTOR 1"/>
    <property type="match status" value="1"/>
</dbReference>
<dbReference type="CDD" id="cd00017">
    <property type="entry name" value="ANATO"/>
    <property type="match status" value="1"/>
</dbReference>
<dbReference type="PROSITE" id="PS01178">
    <property type="entry name" value="ANAPHYLATOXIN_2"/>
    <property type="match status" value="1"/>
</dbReference>
<evidence type="ECO:0000259" key="7">
    <source>
        <dbReference type="PROSITE" id="PS50189"/>
    </source>
</evidence>
<dbReference type="Pfam" id="PF01821">
    <property type="entry name" value="ANATO"/>
    <property type="match status" value="1"/>
</dbReference>
<dbReference type="Gene3D" id="2.60.40.1930">
    <property type="match status" value="3"/>
</dbReference>
<accession>A0A8J6JVG2</accession>
<dbReference type="Pfam" id="PF17790">
    <property type="entry name" value="MG1"/>
    <property type="match status" value="1"/>
</dbReference>
<organism evidence="8 9">
    <name type="scientific">Eleutherodactylus coqui</name>
    <name type="common">Puerto Rican coqui</name>
    <dbReference type="NCBI Taxonomy" id="57060"/>
    <lineage>
        <taxon>Eukaryota</taxon>
        <taxon>Metazoa</taxon>
        <taxon>Chordata</taxon>
        <taxon>Craniata</taxon>
        <taxon>Vertebrata</taxon>
        <taxon>Euteleostomi</taxon>
        <taxon>Amphibia</taxon>
        <taxon>Batrachia</taxon>
        <taxon>Anura</taxon>
        <taxon>Neobatrachia</taxon>
        <taxon>Hyloidea</taxon>
        <taxon>Eleutherodactylidae</taxon>
        <taxon>Eleutherodactylinae</taxon>
        <taxon>Eleutherodactylus</taxon>
        <taxon>Eleutherodactylus</taxon>
    </lineage>
</organism>
<dbReference type="InterPro" id="IPR035815">
    <property type="entry name" value="NTR_complement_C3"/>
</dbReference>
<keyword evidence="3" id="KW-0882">Thioester bond</keyword>
<feature type="chain" id="PRO_5035287764" description="Complement C3" evidence="5">
    <location>
        <begin position="21"/>
        <end position="1650"/>
    </location>
</feature>
<dbReference type="InterPro" id="IPR011625">
    <property type="entry name" value="A2M_N_BRD"/>
</dbReference>
<dbReference type="Gene3D" id="2.60.40.690">
    <property type="entry name" value="Alpha-macroglobulin, receptor-binding domain"/>
    <property type="match status" value="1"/>
</dbReference>
<dbReference type="Pfam" id="PF17791">
    <property type="entry name" value="MG3"/>
    <property type="match status" value="1"/>
</dbReference>
<evidence type="ECO:0008006" key="10">
    <source>
        <dbReference type="Google" id="ProtNLM"/>
    </source>
</evidence>
<dbReference type="InterPro" id="IPR008993">
    <property type="entry name" value="TIMP-like_OB-fold"/>
</dbReference>
<dbReference type="InterPro" id="IPR019742">
    <property type="entry name" value="MacrogloblnA2_CS"/>
</dbReference>
<dbReference type="CDD" id="cd02896">
    <property type="entry name" value="complement_C3_C4_C5"/>
    <property type="match status" value="1"/>
</dbReference>
<feature type="signal peptide" evidence="5">
    <location>
        <begin position="1"/>
        <end position="20"/>
    </location>
</feature>
<dbReference type="Gene3D" id="6.20.50.160">
    <property type="match status" value="1"/>
</dbReference>
<dbReference type="Gene3D" id="1.20.91.20">
    <property type="entry name" value="Anaphylotoxins (complement system)"/>
    <property type="match status" value="1"/>
</dbReference>
<dbReference type="Gene3D" id="1.50.10.20">
    <property type="match status" value="1"/>
</dbReference>
<keyword evidence="9" id="KW-1185">Reference proteome</keyword>
<protein>
    <recommendedName>
        <fullName evidence="10">Complement C3</fullName>
    </recommendedName>
</protein>
<dbReference type="SUPFAM" id="SSF48239">
    <property type="entry name" value="Terpenoid cyclases/Protein prenyltransferases"/>
    <property type="match status" value="1"/>
</dbReference>
<dbReference type="InterPro" id="IPR040839">
    <property type="entry name" value="MG4"/>
</dbReference>
<dbReference type="InterPro" id="IPR001134">
    <property type="entry name" value="Netrin_domain"/>
</dbReference>
<dbReference type="InterPro" id="IPR036595">
    <property type="entry name" value="A-macroglobulin_rcpt-bd_sf"/>
</dbReference>
<dbReference type="Pfam" id="PF07703">
    <property type="entry name" value="A2M_BRD"/>
    <property type="match status" value="1"/>
</dbReference>
<dbReference type="PROSITE" id="PS00477">
    <property type="entry name" value="ALPHA_2_MACROGLOBULIN"/>
    <property type="match status" value="1"/>
</dbReference>